<dbReference type="OrthoDB" id="1644224at2"/>
<keyword evidence="2" id="KW-1185">Reference proteome</keyword>
<evidence type="ECO:0008006" key="3">
    <source>
        <dbReference type="Google" id="ProtNLM"/>
    </source>
</evidence>
<accession>A0A3A9AKQ3</accession>
<comment type="caution">
    <text evidence="1">The sequence shown here is derived from an EMBL/GenBank/DDBJ whole genome shotgun (WGS) entry which is preliminary data.</text>
</comment>
<name>A0A3A9AKQ3_9FIRM</name>
<dbReference type="Proteomes" id="UP000280696">
    <property type="component" value="Unassembled WGS sequence"/>
</dbReference>
<evidence type="ECO:0000313" key="1">
    <source>
        <dbReference type="EMBL" id="RKI87886.1"/>
    </source>
</evidence>
<evidence type="ECO:0000313" key="2">
    <source>
        <dbReference type="Proteomes" id="UP000280696"/>
    </source>
</evidence>
<reference evidence="1 2" key="1">
    <citation type="submission" date="2018-09" db="EMBL/GenBank/DDBJ databases">
        <title>Murine metabolic-syndrome-specific gut microbial biobank.</title>
        <authorList>
            <person name="Liu C."/>
        </authorList>
    </citation>
    <scope>NUCLEOTIDE SEQUENCE [LARGE SCALE GENOMIC DNA]</scope>
    <source>
        <strain evidence="1 2">0.1xD8-82</strain>
    </source>
</reference>
<gene>
    <name evidence="1" type="ORF">D7V94_20200</name>
</gene>
<protein>
    <recommendedName>
        <fullName evidence="3">Nucleotidyltransferase</fullName>
    </recommendedName>
</protein>
<dbReference type="RefSeq" id="WP_120472107.1">
    <property type="nucleotide sequence ID" value="NZ_RAYQ01000034.1"/>
</dbReference>
<sequence length="216" mass="25631">MNNFQYVTAEQLSSIKNDLIQIIHSVQNQVRQDFTFQFYFVGSVERNMVTHDVKSNVGFDFDVDIHVNDDGCKYSAKDIKTKIMLALNKVAYCYGYDNAEDSTRVITIKVKDRKNSKILHSCDFAIVNDYIDDDGNECQRYVHFNKKQNKYSWQKQPQGFYLLEEKAKWIKDSGHWQKVRDLYLDKKNHNNDHHKHSRSIYAETIHEICQKYGYYD</sequence>
<dbReference type="EMBL" id="RAYQ01000034">
    <property type="protein sequence ID" value="RKI87886.1"/>
    <property type="molecule type" value="Genomic_DNA"/>
</dbReference>
<organism evidence="1 2">
    <name type="scientific">Parablautia intestinalis</name>
    <dbReference type="NCBI Taxonomy" id="2320100"/>
    <lineage>
        <taxon>Bacteria</taxon>
        <taxon>Bacillati</taxon>
        <taxon>Bacillota</taxon>
        <taxon>Clostridia</taxon>
        <taxon>Lachnospirales</taxon>
        <taxon>Lachnospiraceae</taxon>
        <taxon>Parablautia</taxon>
    </lineage>
</organism>
<dbReference type="AlphaFoldDB" id="A0A3A9AKQ3"/>
<proteinExistence type="predicted"/>